<dbReference type="SUPFAM" id="SSF51905">
    <property type="entry name" value="FAD/NAD(P)-binding domain"/>
    <property type="match status" value="1"/>
</dbReference>
<keyword evidence="4" id="KW-1185">Reference proteome</keyword>
<accession>A0A6G7CJ60</accession>
<feature type="domain" description="FAD dependent oxidoreductase" evidence="2">
    <location>
        <begin position="9"/>
        <end position="347"/>
    </location>
</feature>
<evidence type="ECO:0000313" key="4">
    <source>
        <dbReference type="Proteomes" id="UP000503003"/>
    </source>
</evidence>
<dbReference type="PROSITE" id="PS51257">
    <property type="entry name" value="PROKAR_LIPOPROTEIN"/>
    <property type="match status" value="1"/>
</dbReference>
<dbReference type="Gene3D" id="3.30.9.10">
    <property type="entry name" value="D-Amino Acid Oxidase, subunit A, domain 2"/>
    <property type="match status" value="1"/>
</dbReference>
<reference evidence="3 4" key="1">
    <citation type="submission" date="2020-02" db="EMBL/GenBank/DDBJ databases">
        <title>A complete genome of a marine bacterium Vibrio sp. ZWAL4003 isolated from the mangrove sediment with the ability to degrade polysaccharides.</title>
        <authorList>
            <person name="Wu J."/>
            <person name="Qu W."/>
            <person name="Zeng R."/>
        </authorList>
    </citation>
    <scope>NUCLEOTIDE SEQUENCE [LARGE SCALE GENOMIC DNA]</scope>
    <source>
        <strain evidence="3 4">ZWAL4003</strain>
    </source>
</reference>
<dbReference type="GO" id="GO:0005737">
    <property type="term" value="C:cytoplasm"/>
    <property type="evidence" value="ECO:0007669"/>
    <property type="project" value="TreeGrafter"/>
</dbReference>
<dbReference type="PANTHER" id="PTHR13847:SF287">
    <property type="entry name" value="FAD-DEPENDENT OXIDOREDUCTASE DOMAIN-CONTAINING PROTEIN 1"/>
    <property type="match status" value="1"/>
</dbReference>
<evidence type="ECO:0000256" key="1">
    <source>
        <dbReference type="ARBA" id="ARBA00023002"/>
    </source>
</evidence>
<dbReference type="GO" id="GO:0016491">
    <property type="term" value="F:oxidoreductase activity"/>
    <property type="evidence" value="ECO:0007669"/>
    <property type="project" value="UniProtKB-KW"/>
</dbReference>
<dbReference type="AlphaFoldDB" id="A0A6G7CJ60"/>
<gene>
    <name evidence="3" type="ORF">G5S32_08790</name>
</gene>
<dbReference type="InterPro" id="IPR036188">
    <property type="entry name" value="FAD/NAD-bd_sf"/>
</dbReference>
<proteinExistence type="predicted"/>
<dbReference type="RefSeq" id="WP_165311665.1">
    <property type="nucleotide sequence ID" value="NZ_CP049331.1"/>
</dbReference>
<organism evidence="3 4">
    <name type="scientific">Vibrio ziniensis</name>
    <dbReference type="NCBI Taxonomy" id="2711221"/>
    <lineage>
        <taxon>Bacteria</taxon>
        <taxon>Pseudomonadati</taxon>
        <taxon>Pseudomonadota</taxon>
        <taxon>Gammaproteobacteria</taxon>
        <taxon>Vibrionales</taxon>
        <taxon>Vibrionaceae</taxon>
        <taxon>Vibrio</taxon>
    </lineage>
</organism>
<dbReference type="PANTHER" id="PTHR13847">
    <property type="entry name" value="SARCOSINE DEHYDROGENASE-RELATED"/>
    <property type="match status" value="1"/>
</dbReference>
<dbReference type="Proteomes" id="UP000503003">
    <property type="component" value="Chromosome 1"/>
</dbReference>
<dbReference type="EMBL" id="CP049331">
    <property type="protein sequence ID" value="QIH42086.1"/>
    <property type="molecule type" value="Genomic_DNA"/>
</dbReference>
<dbReference type="SUPFAM" id="SSF54373">
    <property type="entry name" value="FAD-linked reductases, C-terminal domain"/>
    <property type="match status" value="1"/>
</dbReference>
<dbReference type="Gene3D" id="3.50.50.60">
    <property type="entry name" value="FAD/NAD(P)-binding domain"/>
    <property type="match status" value="1"/>
</dbReference>
<evidence type="ECO:0000259" key="2">
    <source>
        <dbReference type="Pfam" id="PF01266"/>
    </source>
</evidence>
<keyword evidence="1" id="KW-0560">Oxidoreductase</keyword>
<evidence type="ECO:0000313" key="3">
    <source>
        <dbReference type="EMBL" id="QIH42086.1"/>
    </source>
</evidence>
<dbReference type="InterPro" id="IPR006076">
    <property type="entry name" value="FAD-dep_OxRdtase"/>
</dbReference>
<name>A0A6G7CJ60_9VIBR</name>
<dbReference type="Pfam" id="PF01266">
    <property type="entry name" value="DAO"/>
    <property type="match status" value="1"/>
</dbReference>
<protein>
    <submittedName>
        <fullName evidence="3">FAD-dependent oxidoreductase</fullName>
    </submittedName>
</protein>
<dbReference type="KEGG" id="vzi:G5S32_08790"/>
<sequence>MLSSNEKADVLIVGAGIIGAACAYELASRGLKVSIIDAGLRGATAAGMGHLLILDDNEAELALSQDSLTQWRKWGEQLPAGAAYQSNGTLWLAETEEELAFAKVKGERLLSAGIETQLLSASETLRIEPMLTKQIHGALRIPGDGIVYAPVVADWLLAQQKQSIQLHQAKITHIDEHGVRDSEGRRYLAPIVILANGLQAPELLPEIPLLGKKGHVAITDRYDHSIKHTLVELGYISSAHQAQGSSVVCNIQPRPTGQLFIGATRQFDNQDYTVESEILGQLMRRALHFVPDLASMNIIRSWTGFRAATPDGQPLIGRHPTLSNVWLALGHEGLGITAAPGTARLLVSQILNESLPFASAAFDPCRYLSFTQPEKEQGALA</sequence>